<evidence type="ECO:0000313" key="2">
    <source>
        <dbReference type="EMBL" id="NHN79842.1"/>
    </source>
</evidence>
<gene>
    <name evidence="2" type="ORF">HA520_21645</name>
</gene>
<sequence>LHALAMLKMARDGIEPVQPGSVGPLKQIEAVKAKGFPVAYVGDVVGTGSSRKSATNSVLWFFGDDIPFVPNKRAGGFCFGTKIAPIFYNTMEDAGALPIEFDCTNLAMGDVIDVYP</sequence>
<feature type="non-terminal residue" evidence="2">
    <location>
        <position position="1"/>
    </location>
</feature>
<dbReference type="GO" id="GO:0006099">
    <property type="term" value="P:tricarboxylic acid cycle"/>
    <property type="evidence" value="ECO:0007669"/>
    <property type="project" value="InterPro"/>
</dbReference>
<organism evidence="2 3">
    <name type="scientific">Azotobacter chroococcum</name>
    <dbReference type="NCBI Taxonomy" id="353"/>
    <lineage>
        <taxon>Bacteria</taxon>
        <taxon>Pseudomonadati</taxon>
        <taxon>Pseudomonadota</taxon>
        <taxon>Gammaproteobacteria</taxon>
        <taxon>Pseudomonadales</taxon>
        <taxon>Pseudomonadaceae</taxon>
        <taxon>Azotobacter</taxon>
    </lineage>
</organism>
<protein>
    <submittedName>
        <fullName evidence="2">Aconitate hydratase B</fullName>
        <ecNumber evidence="2">4.2.1.3</ecNumber>
    </submittedName>
</protein>
<dbReference type="Proteomes" id="UP000736384">
    <property type="component" value="Unassembled WGS sequence"/>
</dbReference>
<evidence type="ECO:0000313" key="3">
    <source>
        <dbReference type="Proteomes" id="UP000736384"/>
    </source>
</evidence>
<dbReference type="AlphaFoldDB" id="A0AA43ZBI6"/>
<dbReference type="EC" id="4.2.1.3" evidence="2"/>
<name>A0AA43ZBI6_9GAMM</name>
<feature type="domain" description="Aconitase B swivel" evidence="1">
    <location>
        <begin position="1"/>
        <end position="116"/>
    </location>
</feature>
<dbReference type="Pfam" id="PF06434">
    <property type="entry name" value="Aconitase_2_N"/>
    <property type="match status" value="1"/>
</dbReference>
<dbReference type="InterPro" id="IPR015929">
    <property type="entry name" value="Aconitase_B_swivel"/>
</dbReference>
<accession>A0AA43ZBI6</accession>
<reference evidence="2" key="1">
    <citation type="submission" date="2020-03" db="EMBL/GenBank/DDBJ databases">
        <title>Genome assembly of Azotobacter chroococcum W5.</title>
        <authorList>
            <person name="Kannepalli A."/>
        </authorList>
    </citation>
    <scope>NUCLEOTIDE SEQUENCE</scope>
    <source>
        <strain evidence="2">W5</strain>
    </source>
</reference>
<dbReference type="InterPro" id="IPR015928">
    <property type="entry name" value="Aconitase/3IPM_dehydase_swvl"/>
</dbReference>
<dbReference type="GO" id="GO:0003994">
    <property type="term" value="F:aconitate hydratase activity"/>
    <property type="evidence" value="ECO:0007669"/>
    <property type="project" value="UniProtKB-EC"/>
</dbReference>
<evidence type="ECO:0000259" key="1">
    <source>
        <dbReference type="Pfam" id="PF06434"/>
    </source>
</evidence>
<keyword evidence="2" id="KW-0456">Lyase</keyword>
<dbReference type="SUPFAM" id="SSF52016">
    <property type="entry name" value="LeuD/IlvD-like"/>
    <property type="match status" value="1"/>
</dbReference>
<proteinExistence type="predicted"/>
<dbReference type="EMBL" id="JAAPAP010000048">
    <property type="protein sequence ID" value="NHN79842.1"/>
    <property type="molecule type" value="Genomic_DNA"/>
</dbReference>
<feature type="non-terminal residue" evidence="2">
    <location>
        <position position="116"/>
    </location>
</feature>
<dbReference type="Gene3D" id="3.20.19.10">
    <property type="entry name" value="Aconitase, domain 4"/>
    <property type="match status" value="1"/>
</dbReference>
<comment type="caution">
    <text evidence="2">The sequence shown here is derived from an EMBL/GenBank/DDBJ whole genome shotgun (WGS) entry which is preliminary data.</text>
</comment>